<name>A0A8H7VS29_9FUNG</name>
<comment type="caution">
    <text evidence="2">The sequence shown here is derived from an EMBL/GenBank/DDBJ whole genome shotgun (WGS) entry which is preliminary data.</text>
</comment>
<accession>A0A8H7VS29</accession>
<evidence type="ECO:0000256" key="1">
    <source>
        <dbReference type="SAM" id="MobiDB-lite"/>
    </source>
</evidence>
<reference evidence="2" key="1">
    <citation type="submission" date="2021-01" db="EMBL/GenBank/DDBJ databases">
        <title>Metabolic potential, ecology and presence of endohyphal bacteria is reflected in genomic diversity of Mucoromycotina.</title>
        <authorList>
            <person name="Muszewska A."/>
            <person name="Okrasinska A."/>
            <person name="Steczkiewicz K."/>
            <person name="Drgas O."/>
            <person name="Orlowska M."/>
            <person name="Perlinska-Lenart U."/>
            <person name="Aleksandrzak-Piekarczyk T."/>
            <person name="Szatraj K."/>
            <person name="Zielenkiewicz U."/>
            <person name="Pilsyk S."/>
            <person name="Malc E."/>
            <person name="Mieczkowski P."/>
            <person name="Kruszewska J.S."/>
            <person name="Biernat P."/>
            <person name="Pawlowska J."/>
        </authorList>
    </citation>
    <scope>NUCLEOTIDE SEQUENCE</scope>
    <source>
        <strain evidence="2">WA0000018081</strain>
    </source>
</reference>
<feature type="region of interest" description="Disordered" evidence="1">
    <location>
        <begin position="27"/>
        <end position="54"/>
    </location>
</feature>
<gene>
    <name evidence="2" type="ORF">INT48_004090</name>
</gene>
<sequence>MSKKTQKTVQADEDDVIIDATALPSRSAEADVTMEEGSSDKPNFAPASAAELKF</sequence>
<evidence type="ECO:0000313" key="3">
    <source>
        <dbReference type="Proteomes" id="UP000613177"/>
    </source>
</evidence>
<proteinExistence type="predicted"/>
<keyword evidence="3" id="KW-1185">Reference proteome</keyword>
<dbReference type="Proteomes" id="UP000613177">
    <property type="component" value="Unassembled WGS sequence"/>
</dbReference>
<protein>
    <submittedName>
        <fullName evidence="2">Uncharacterized protein</fullName>
    </submittedName>
</protein>
<dbReference type="EMBL" id="JAEPRE010000288">
    <property type="protein sequence ID" value="KAG2229297.1"/>
    <property type="molecule type" value="Genomic_DNA"/>
</dbReference>
<organism evidence="2 3">
    <name type="scientific">Thamnidium elegans</name>
    <dbReference type="NCBI Taxonomy" id="101142"/>
    <lineage>
        <taxon>Eukaryota</taxon>
        <taxon>Fungi</taxon>
        <taxon>Fungi incertae sedis</taxon>
        <taxon>Mucoromycota</taxon>
        <taxon>Mucoromycotina</taxon>
        <taxon>Mucoromycetes</taxon>
        <taxon>Mucorales</taxon>
        <taxon>Mucorineae</taxon>
        <taxon>Mucoraceae</taxon>
        <taxon>Thamnidium</taxon>
    </lineage>
</organism>
<dbReference type="AlphaFoldDB" id="A0A8H7VS29"/>
<evidence type="ECO:0000313" key="2">
    <source>
        <dbReference type="EMBL" id="KAG2229297.1"/>
    </source>
</evidence>